<dbReference type="EMBL" id="JBEDNQ010000007">
    <property type="protein sequence ID" value="MEQ3552537.1"/>
    <property type="molecule type" value="Genomic_DNA"/>
</dbReference>
<sequence length="216" mass="23278">MTDTRSTEDVSAAWSAWLAVLDAAGYPGTTMVRPPAAPAEVAAAEAVFGRPFPDELRAFYALSDGQRPDFPRGPGPHPSATTSLFPATYALLPLQQAIAEYRNWIEVVGPGDSKPDFDDHITVRDDDPVRARYWDPGWWPLATDGGGNSIAVDTVPEAGGAAGQLIVAGPDEDERRRVGTGVADYLRRLAGSALPPPPEPRKAGDPFVFWDRKDLR</sequence>
<dbReference type="RefSeq" id="WP_349299592.1">
    <property type="nucleotide sequence ID" value="NZ_JBEDNQ010000007.1"/>
</dbReference>
<dbReference type="SMART" id="SM00860">
    <property type="entry name" value="SMI1_KNR4"/>
    <property type="match status" value="1"/>
</dbReference>
<evidence type="ECO:0000256" key="1">
    <source>
        <dbReference type="SAM" id="MobiDB-lite"/>
    </source>
</evidence>
<comment type="caution">
    <text evidence="3">The sequence shown here is derived from an EMBL/GenBank/DDBJ whole genome shotgun (WGS) entry which is preliminary data.</text>
</comment>
<dbReference type="Proteomes" id="UP001494902">
    <property type="component" value="Unassembled WGS sequence"/>
</dbReference>
<dbReference type="InterPro" id="IPR037883">
    <property type="entry name" value="Knr4/Smi1-like_sf"/>
</dbReference>
<gene>
    <name evidence="3" type="ORF">WIS52_18850</name>
</gene>
<dbReference type="InterPro" id="IPR051873">
    <property type="entry name" value="KNR4/SMI1_regulator"/>
</dbReference>
<proteinExistence type="predicted"/>
<name>A0ABV1KDJ6_9PSEU</name>
<feature type="domain" description="Knr4/Smi1-like" evidence="2">
    <location>
        <begin position="35"/>
        <end position="188"/>
    </location>
</feature>
<feature type="region of interest" description="Disordered" evidence="1">
    <location>
        <begin position="190"/>
        <end position="216"/>
    </location>
</feature>
<dbReference type="InterPro" id="IPR018958">
    <property type="entry name" value="Knr4/Smi1-like_dom"/>
</dbReference>
<dbReference type="PANTHER" id="PTHR47432">
    <property type="entry name" value="CELL WALL ASSEMBLY REGULATOR SMI1"/>
    <property type="match status" value="1"/>
</dbReference>
<dbReference type="SUPFAM" id="SSF160631">
    <property type="entry name" value="SMI1/KNR4-like"/>
    <property type="match status" value="1"/>
</dbReference>
<dbReference type="PANTHER" id="PTHR47432:SF1">
    <property type="entry name" value="CELL WALL ASSEMBLY REGULATOR SMI1"/>
    <property type="match status" value="1"/>
</dbReference>
<feature type="compositionally biased region" description="Basic and acidic residues" evidence="1">
    <location>
        <begin position="199"/>
        <end position="216"/>
    </location>
</feature>
<evidence type="ECO:0000313" key="4">
    <source>
        <dbReference type="Proteomes" id="UP001494902"/>
    </source>
</evidence>
<protein>
    <submittedName>
        <fullName evidence="3">SMI1/KNR4 family protein</fullName>
    </submittedName>
</protein>
<evidence type="ECO:0000259" key="2">
    <source>
        <dbReference type="SMART" id="SM00860"/>
    </source>
</evidence>
<evidence type="ECO:0000313" key="3">
    <source>
        <dbReference type="EMBL" id="MEQ3552537.1"/>
    </source>
</evidence>
<dbReference type="Pfam" id="PF09346">
    <property type="entry name" value="SMI1_KNR4"/>
    <property type="match status" value="1"/>
</dbReference>
<organism evidence="3 4">
    <name type="scientific">Pseudonocardia nematodicida</name>
    <dbReference type="NCBI Taxonomy" id="1206997"/>
    <lineage>
        <taxon>Bacteria</taxon>
        <taxon>Bacillati</taxon>
        <taxon>Actinomycetota</taxon>
        <taxon>Actinomycetes</taxon>
        <taxon>Pseudonocardiales</taxon>
        <taxon>Pseudonocardiaceae</taxon>
        <taxon>Pseudonocardia</taxon>
    </lineage>
</organism>
<reference evidence="3 4" key="1">
    <citation type="submission" date="2024-03" db="EMBL/GenBank/DDBJ databases">
        <title>Draft genome sequence of Pseudonocardia nematodicida JCM 31783.</title>
        <authorList>
            <person name="Butdee W."/>
            <person name="Duangmal K."/>
        </authorList>
    </citation>
    <scope>NUCLEOTIDE SEQUENCE [LARGE SCALE GENOMIC DNA]</scope>
    <source>
        <strain evidence="3 4">JCM 31783</strain>
    </source>
</reference>
<accession>A0ABV1KDJ6</accession>
<keyword evidence="4" id="KW-1185">Reference proteome</keyword>